<dbReference type="EMBL" id="CASHSV030000002">
    <property type="protein sequence ID" value="CAJ2634079.1"/>
    <property type="molecule type" value="Genomic_DNA"/>
</dbReference>
<reference evidence="1" key="1">
    <citation type="submission" date="2023-10" db="EMBL/GenBank/DDBJ databases">
        <authorList>
            <person name="Rodriguez Cubillos JULIANA M."/>
            <person name="De Vega J."/>
        </authorList>
    </citation>
    <scope>NUCLEOTIDE SEQUENCE</scope>
</reference>
<gene>
    <name evidence="1" type="ORF">MILVUS5_LOCUS5071</name>
</gene>
<proteinExistence type="predicted"/>
<dbReference type="Proteomes" id="UP001177021">
    <property type="component" value="Unassembled WGS sequence"/>
</dbReference>
<protein>
    <submittedName>
        <fullName evidence="1">Uncharacterized protein</fullName>
    </submittedName>
</protein>
<keyword evidence="2" id="KW-1185">Reference proteome</keyword>
<accession>A0ACB0INV0</accession>
<name>A0ACB0INV0_TRIPR</name>
<sequence>MATAAMKLLAPSFLWLKLDVRELAIQFGCVRIIPYVRDGLKLDGPNDNGSHVSTRIMGTEGYADPEYVDSGHLTTNSDVYSFGVVLLEILTGELLKVDKIKLIELCGTSEAEFSSVSTTMKDLCHDVFGVAKEKKDPKEVKTNRDLLDVLPSKRKAEDGSYLSDDGAEVKMVTGDNVKTAKAIAVECGILSSLADAIERTVIEGKTFRALSDSEREEIADSISVMGRSSPNDKLLLVQALRRKGHVVAVTGDGTNDAPALHKVCG</sequence>
<organism evidence="1 2">
    <name type="scientific">Trifolium pratense</name>
    <name type="common">Red clover</name>
    <dbReference type="NCBI Taxonomy" id="57577"/>
    <lineage>
        <taxon>Eukaryota</taxon>
        <taxon>Viridiplantae</taxon>
        <taxon>Streptophyta</taxon>
        <taxon>Embryophyta</taxon>
        <taxon>Tracheophyta</taxon>
        <taxon>Spermatophyta</taxon>
        <taxon>Magnoliopsida</taxon>
        <taxon>eudicotyledons</taxon>
        <taxon>Gunneridae</taxon>
        <taxon>Pentapetalae</taxon>
        <taxon>rosids</taxon>
        <taxon>fabids</taxon>
        <taxon>Fabales</taxon>
        <taxon>Fabaceae</taxon>
        <taxon>Papilionoideae</taxon>
        <taxon>50 kb inversion clade</taxon>
        <taxon>NPAAA clade</taxon>
        <taxon>Hologalegina</taxon>
        <taxon>IRL clade</taxon>
        <taxon>Trifolieae</taxon>
        <taxon>Trifolium</taxon>
    </lineage>
</organism>
<evidence type="ECO:0000313" key="1">
    <source>
        <dbReference type="EMBL" id="CAJ2634079.1"/>
    </source>
</evidence>
<comment type="caution">
    <text evidence="1">The sequence shown here is derived from an EMBL/GenBank/DDBJ whole genome shotgun (WGS) entry which is preliminary data.</text>
</comment>
<evidence type="ECO:0000313" key="2">
    <source>
        <dbReference type="Proteomes" id="UP001177021"/>
    </source>
</evidence>